<dbReference type="Pfam" id="PF19566">
    <property type="entry name" value="Snx8_BAR_dom"/>
    <property type="match status" value="1"/>
</dbReference>
<dbReference type="EMBL" id="ML014198">
    <property type="protein sequence ID" value="RKP00805.1"/>
    <property type="molecule type" value="Genomic_DNA"/>
</dbReference>
<dbReference type="PANTHER" id="PTHR47554">
    <property type="entry name" value="SORTING NEXIN MVP1"/>
    <property type="match status" value="1"/>
</dbReference>
<organism evidence="11 12">
    <name type="scientific">Caulochytrium protostelioides</name>
    <dbReference type="NCBI Taxonomy" id="1555241"/>
    <lineage>
        <taxon>Eukaryota</taxon>
        <taxon>Fungi</taxon>
        <taxon>Fungi incertae sedis</taxon>
        <taxon>Chytridiomycota</taxon>
        <taxon>Chytridiomycota incertae sedis</taxon>
        <taxon>Chytridiomycetes</taxon>
        <taxon>Caulochytriales</taxon>
        <taxon>Caulochytriaceae</taxon>
        <taxon>Caulochytrium</taxon>
    </lineage>
</organism>
<dbReference type="GO" id="GO:0016020">
    <property type="term" value="C:membrane"/>
    <property type="evidence" value="ECO:0007669"/>
    <property type="project" value="UniProtKB-SubCell"/>
</dbReference>
<gene>
    <name evidence="11" type="ORF">CXG81DRAFT_26506</name>
</gene>
<dbReference type="InterPro" id="IPR045734">
    <property type="entry name" value="Snx8_BAR_dom"/>
</dbReference>
<dbReference type="GO" id="GO:0032266">
    <property type="term" value="F:phosphatidylinositol-3-phosphate binding"/>
    <property type="evidence" value="ECO:0007669"/>
    <property type="project" value="TreeGrafter"/>
</dbReference>
<dbReference type="GO" id="GO:0005768">
    <property type="term" value="C:endosome"/>
    <property type="evidence" value="ECO:0007669"/>
    <property type="project" value="TreeGrafter"/>
</dbReference>
<dbReference type="Gene3D" id="3.30.1520.10">
    <property type="entry name" value="Phox-like domain"/>
    <property type="match status" value="1"/>
</dbReference>
<dbReference type="OrthoDB" id="10064318at2759"/>
<feature type="region of interest" description="Disordered" evidence="9">
    <location>
        <begin position="623"/>
        <end position="663"/>
    </location>
</feature>
<evidence type="ECO:0000256" key="7">
    <source>
        <dbReference type="ARBA" id="ARBA00022927"/>
    </source>
</evidence>
<keyword evidence="6" id="KW-0963">Cytoplasm</keyword>
<feature type="domain" description="PX" evidence="10">
    <location>
        <begin position="329"/>
        <end position="439"/>
    </location>
</feature>
<accession>A0A4P9X6K0</accession>
<evidence type="ECO:0000256" key="1">
    <source>
        <dbReference type="ARBA" id="ARBA00004287"/>
    </source>
</evidence>
<dbReference type="AlphaFoldDB" id="A0A4P9X6K0"/>
<protein>
    <recommendedName>
        <fullName evidence="4">Sorting nexin MVP1</fullName>
    </recommendedName>
</protein>
<feature type="region of interest" description="Disordered" evidence="9">
    <location>
        <begin position="46"/>
        <end position="189"/>
    </location>
</feature>
<keyword evidence="8" id="KW-0472">Membrane</keyword>
<evidence type="ECO:0000256" key="2">
    <source>
        <dbReference type="ARBA" id="ARBA00004496"/>
    </source>
</evidence>
<evidence type="ECO:0000259" key="10">
    <source>
        <dbReference type="PROSITE" id="PS50195"/>
    </source>
</evidence>
<name>A0A4P9X6K0_9FUNG</name>
<evidence type="ECO:0000256" key="4">
    <source>
        <dbReference type="ARBA" id="ARBA00014268"/>
    </source>
</evidence>
<comment type="subcellular location">
    <subcellularLocation>
        <location evidence="2">Cytoplasm</location>
    </subcellularLocation>
    <subcellularLocation>
        <location evidence="1">Membrane</location>
        <topology evidence="1">Peripheral membrane protein</topology>
        <orientation evidence="1">Cytoplasmic side</orientation>
    </subcellularLocation>
</comment>
<dbReference type="InterPro" id="IPR036871">
    <property type="entry name" value="PX_dom_sf"/>
</dbReference>
<dbReference type="Pfam" id="PF00787">
    <property type="entry name" value="PX"/>
    <property type="match status" value="1"/>
</dbReference>
<evidence type="ECO:0000256" key="9">
    <source>
        <dbReference type="SAM" id="MobiDB-lite"/>
    </source>
</evidence>
<evidence type="ECO:0000313" key="11">
    <source>
        <dbReference type="EMBL" id="RKP00805.1"/>
    </source>
</evidence>
<feature type="compositionally biased region" description="Basic and acidic residues" evidence="9">
    <location>
        <begin position="635"/>
        <end position="656"/>
    </location>
</feature>
<feature type="compositionally biased region" description="Low complexity" evidence="9">
    <location>
        <begin position="168"/>
        <end position="184"/>
    </location>
</feature>
<dbReference type="SUPFAM" id="SSF64268">
    <property type="entry name" value="PX domain"/>
    <property type="match status" value="1"/>
</dbReference>
<reference evidence="12" key="1">
    <citation type="journal article" date="2018" name="Nat. Microbiol.">
        <title>Leveraging single-cell genomics to expand the fungal tree of life.</title>
        <authorList>
            <person name="Ahrendt S.R."/>
            <person name="Quandt C.A."/>
            <person name="Ciobanu D."/>
            <person name="Clum A."/>
            <person name="Salamov A."/>
            <person name="Andreopoulos B."/>
            <person name="Cheng J.F."/>
            <person name="Woyke T."/>
            <person name="Pelin A."/>
            <person name="Henrissat B."/>
            <person name="Reynolds N.K."/>
            <person name="Benny G.L."/>
            <person name="Smith M.E."/>
            <person name="James T.Y."/>
            <person name="Grigoriev I.V."/>
        </authorList>
    </citation>
    <scope>NUCLEOTIDE SEQUENCE [LARGE SCALE GENOMIC DNA]</scope>
    <source>
        <strain evidence="12">ATCC 52028</strain>
    </source>
</reference>
<dbReference type="STRING" id="1555241.A0A4P9X6K0"/>
<evidence type="ECO:0000256" key="5">
    <source>
        <dbReference type="ARBA" id="ARBA00022448"/>
    </source>
</evidence>
<dbReference type="PROSITE" id="PS50195">
    <property type="entry name" value="PX"/>
    <property type="match status" value="1"/>
</dbReference>
<evidence type="ECO:0000256" key="3">
    <source>
        <dbReference type="ARBA" id="ARBA00010883"/>
    </source>
</evidence>
<dbReference type="InterPro" id="IPR001683">
    <property type="entry name" value="PX_dom"/>
</dbReference>
<proteinExistence type="inferred from homology"/>
<dbReference type="Proteomes" id="UP000274922">
    <property type="component" value="Unassembled WGS sequence"/>
</dbReference>
<evidence type="ECO:0000313" key="12">
    <source>
        <dbReference type="Proteomes" id="UP000274922"/>
    </source>
</evidence>
<keyword evidence="7" id="KW-0653">Protein transport</keyword>
<sequence length="761" mass="81548">MTPDQLPSFPRHELEDSNPWGLGQARPADLAAVIQTDPMASTAAIAASGGGAGLGGTSRPLGRAATPTLMTPVLPETDITDPWQSFTTKPLATPPEATAGAAARERQPSAGTGAESAAGKHVSRLEDASRHDGHGRRLPDDVLPSRGTPALGRHGGGHGASGLPPPAHGAASSSSGASPAQTPSRHQHTWHANPVKAVSAPQLGIDTSVVGDPDASRASLDRRRQMLALSERIKGDTRLAVEPSDGDPAIHVRIAPEKGGLILRYVQYILESKLPVATPDVTGHGYLGSPSESAMGGGSATATAVGTPSNAAAPRSSSSATGAGTGAGASGPPTPGHPASGSSAQAAMSPFLAAMARPTPRLRHVTRRYSDFAWLRQHLLRVFPHRLVPLLPPKKLDRSDVFIERRRRGLARFINALHRHPVLGAYMVVRAFLLIPRDWSAWVKEREDRLPVSDELTRTPLTPAARQMVPPAFVVTDLLSREIPDLLACYESLCGVLERLARRQDGTALDYMDFSSTLAKSATIDACVHAALGNGVCAPCRQIGATLTRIGTQINAVGQIQEETAHAVYDYILEELVEIRDMLLAGVELMQRAQKTQEHVGTEKLESRYGITSAKLLEARAHLEQHSASPLSPDGGRRSPDRRSDSHAEPASRDEPASDSYATERATLSRAQHDLGHLQTQLHQDAEALDAQKEKRDALYYCLLEELRWIHQQKARLPRLFQRWAALELSHINQLGAHYQTLLSTWDHPHLPPPSSSSPAV</sequence>
<dbReference type="GO" id="GO:0006623">
    <property type="term" value="P:protein targeting to vacuole"/>
    <property type="evidence" value="ECO:0007669"/>
    <property type="project" value="TreeGrafter"/>
</dbReference>
<dbReference type="SMART" id="SM00312">
    <property type="entry name" value="PX"/>
    <property type="match status" value="1"/>
</dbReference>
<evidence type="ECO:0000256" key="8">
    <source>
        <dbReference type="ARBA" id="ARBA00023136"/>
    </source>
</evidence>
<feature type="compositionally biased region" description="Low complexity" evidence="9">
    <location>
        <begin position="300"/>
        <end position="322"/>
    </location>
</feature>
<dbReference type="InterPro" id="IPR028662">
    <property type="entry name" value="SNX8/Mvp1"/>
</dbReference>
<dbReference type="GO" id="GO:0005829">
    <property type="term" value="C:cytosol"/>
    <property type="evidence" value="ECO:0007669"/>
    <property type="project" value="GOC"/>
</dbReference>
<dbReference type="PANTHER" id="PTHR47554:SF1">
    <property type="entry name" value="SORTING NEXIN MVP1"/>
    <property type="match status" value="1"/>
</dbReference>
<comment type="similarity">
    <text evidence="3">Belongs to the sorting nexin family.</text>
</comment>
<feature type="region of interest" description="Disordered" evidence="9">
    <location>
        <begin position="1"/>
        <end position="24"/>
    </location>
</feature>
<feature type="compositionally biased region" description="Basic and acidic residues" evidence="9">
    <location>
        <begin position="123"/>
        <end position="140"/>
    </location>
</feature>
<keyword evidence="5" id="KW-0813">Transport</keyword>
<dbReference type="GO" id="GO:0042147">
    <property type="term" value="P:retrograde transport, endosome to Golgi"/>
    <property type="evidence" value="ECO:0007669"/>
    <property type="project" value="InterPro"/>
</dbReference>
<evidence type="ECO:0000256" key="6">
    <source>
        <dbReference type="ARBA" id="ARBA00022490"/>
    </source>
</evidence>
<feature type="region of interest" description="Disordered" evidence="9">
    <location>
        <begin position="287"/>
        <end position="344"/>
    </location>
</feature>
<keyword evidence="12" id="KW-1185">Reference proteome</keyword>